<evidence type="ECO:0000259" key="2">
    <source>
        <dbReference type="Pfam" id="PF04909"/>
    </source>
</evidence>
<dbReference type="RefSeq" id="WP_154471201.1">
    <property type="nucleotide sequence ID" value="NZ_VUMD01000003.1"/>
</dbReference>
<dbReference type="EMBL" id="VUMD01000003">
    <property type="protein sequence ID" value="MSS35799.1"/>
    <property type="molecule type" value="Genomic_DNA"/>
</dbReference>
<organism evidence="3 4">
    <name type="scientific">Clostridium porci</name>
    <dbReference type="NCBI Taxonomy" id="2605778"/>
    <lineage>
        <taxon>Bacteria</taxon>
        <taxon>Bacillati</taxon>
        <taxon>Bacillota</taxon>
        <taxon>Clostridia</taxon>
        <taxon>Eubacteriales</taxon>
        <taxon>Clostridiaceae</taxon>
        <taxon>Clostridium</taxon>
    </lineage>
</organism>
<dbReference type="Proteomes" id="UP000429958">
    <property type="component" value="Unassembled WGS sequence"/>
</dbReference>
<dbReference type="GO" id="GO:0016787">
    <property type="term" value="F:hydrolase activity"/>
    <property type="evidence" value="ECO:0007669"/>
    <property type="project" value="UniProtKB-KW"/>
</dbReference>
<evidence type="ECO:0000256" key="1">
    <source>
        <dbReference type="ARBA" id="ARBA00023239"/>
    </source>
</evidence>
<dbReference type="GO" id="GO:0016831">
    <property type="term" value="F:carboxy-lyase activity"/>
    <property type="evidence" value="ECO:0007669"/>
    <property type="project" value="InterPro"/>
</dbReference>
<keyword evidence="3" id="KW-0378">Hydrolase</keyword>
<dbReference type="InterPro" id="IPR032465">
    <property type="entry name" value="ACMSD"/>
</dbReference>
<keyword evidence="4" id="KW-1185">Reference proteome</keyword>
<dbReference type="AlphaFoldDB" id="A0A7X2TBE1"/>
<dbReference type="PANTHER" id="PTHR21240:SF28">
    <property type="entry name" value="ISO-OROTATE DECARBOXYLASE (EUROFUNG)"/>
    <property type="match status" value="1"/>
</dbReference>
<feature type="domain" description="Amidohydrolase-related" evidence="2">
    <location>
        <begin position="49"/>
        <end position="241"/>
    </location>
</feature>
<proteinExistence type="predicted"/>
<dbReference type="PANTHER" id="PTHR21240">
    <property type="entry name" value="2-AMINO-3-CARBOXYLMUCONATE-6-SEMIALDEHYDE DECARBOXYLASE"/>
    <property type="match status" value="1"/>
</dbReference>
<dbReference type="Pfam" id="PF04909">
    <property type="entry name" value="Amidohydro_2"/>
    <property type="match status" value="1"/>
</dbReference>
<reference evidence="3 4" key="1">
    <citation type="submission" date="2019-08" db="EMBL/GenBank/DDBJ databases">
        <title>In-depth cultivation of the pig gut microbiome towards novel bacterial diversity and tailored functional studies.</title>
        <authorList>
            <person name="Wylensek D."/>
            <person name="Hitch T.C.A."/>
            <person name="Clavel T."/>
        </authorList>
    </citation>
    <scope>NUCLEOTIDE SEQUENCE [LARGE SCALE GENOMIC DNA]</scope>
    <source>
        <strain evidence="3 4">WCA-389-WT-23D1</strain>
    </source>
</reference>
<protein>
    <submittedName>
        <fullName evidence="3">Amidohydrolase family protein</fullName>
    </submittedName>
</protein>
<dbReference type="GO" id="GO:0019748">
    <property type="term" value="P:secondary metabolic process"/>
    <property type="evidence" value="ECO:0007669"/>
    <property type="project" value="TreeGrafter"/>
</dbReference>
<dbReference type="GO" id="GO:0005737">
    <property type="term" value="C:cytoplasm"/>
    <property type="evidence" value="ECO:0007669"/>
    <property type="project" value="TreeGrafter"/>
</dbReference>
<keyword evidence="1" id="KW-0456">Lyase</keyword>
<evidence type="ECO:0000313" key="3">
    <source>
        <dbReference type="EMBL" id="MSS35799.1"/>
    </source>
</evidence>
<comment type="caution">
    <text evidence="3">The sequence shown here is derived from an EMBL/GenBank/DDBJ whole genome shotgun (WGS) entry which is preliminary data.</text>
</comment>
<evidence type="ECO:0000313" key="4">
    <source>
        <dbReference type="Proteomes" id="UP000429958"/>
    </source>
</evidence>
<sequence length="245" mass="27814">MITDIHSHIRRNSAGQEEEERKLLRDMEKNKVDFRVVSALEGWSIDAGNRYISGFVSAHPNCLAGCAVINPKEDNCGETARKALELPGMMMLEFNSIEHGYYPDTCRGIEDVLAVAEEKRVPIKVFTGIGSRSMPQQWLGHVRKHPDLTFIFLHIGCFDYGYGCVDLGREIPNIYLETSNQYEVQILKKAVTSLPKEKLVFGSSYPERLTRCSLDVFDMFHLNETYREYLFGKNGARILKLGSNA</sequence>
<dbReference type="Gene3D" id="3.20.20.140">
    <property type="entry name" value="Metal-dependent hydrolases"/>
    <property type="match status" value="1"/>
</dbReference>
<dbReference type="InterPro" id="IPR032466">
    <property type="entry name" value="Metal_Hydrolase"/>
</dbReference>
<name>A0A7X2TBE1_9CLOT</name>
<gene>
    <name evidence="3" type="ORF">FYJ39_04175</name>
</gene>
<dbReference type="InterPro" id="IPR006680">
    <property type="entry name" value="Amidohydro-rel"/>
</dbReference>
<dbReference type="SUPFAM" id="SSF51556">
    <property type="entry name" value="Metallo-dependent hydrolases"/>
    <property type="match status" value="1"/>
</dbReference>
<accession>A0A7X2TBE1</accession>